<dbReference type="PANTHER" id="PTHR46796">
    <property type="entry name" value="HTH-TYPE TRANSCRIPTIONAL ACTIVATOR RHAS-RELATED"/>
    <property type="match status" value="1"/>
</dbReference>
<evidence type="ECO:0000256" key="2">
    <source>
        <dbReference type="ARBA" id="ARBA00023125"/>
    </source>
</evidence>
<dbReference type="PANTHER" id="PTHR46796:SF6">
    <property type="entry name" value="ARAC SUBFAMILY"/>
    <property type="match status" value="1"/>
</dbReference>
<keyword evidence="1" id="KW-0805">Transcription regulation</keyword>
<dbReference type="PROSITE" id="PS01124">
    <property type="entry name" value="HTH_ARAC_FAMILY_2"/>
    <property type="match status" value="1"/>
</dbReference>
<dbReference type="InterPro" id="IPR050204">
    <property type="entry name" value="AraC_XylS_family_regulators"/>
</dbReference>
<keyword evidence="3" id="KW-0804">Transcription</keyword>
<evidence type="ECO:0000256" key="3">
    <source>
        <dbReference type="ARBA" id="ARBA00023163"/>
    </source>
</evidence>
<comment type="caution">
    <text evidence="5">The sequence shown here is derived from an EMBL/GenBank/DDBJ whole genome shotgun (WGS) entry which is preliminary data.</text>
</comment>
<keyword evidence="2" id="KW-0238">DNA-binding</keyword>
<gene>
    <name evidence="5" type="ORF">AACH11_08530</name>
</gene>
<keyword evidence="6" id="KW-1185">Reference proteome</keyword>
<dbReference type="PROSITE" id="PS00041">
    <property type="entry name" value="HTH_ARAC_FAMILY_1"/>
    <property type="match status" value="1"/>
</dbReference>
<dbReference type="Proteomes" id="UP001368500">
    <property type="component" value="Unassembled WGS sequence"/>
</dbReference>
<evidence type="ECO:0000313" key="5">
    <source>
        <dbReference type="EMBL" id="MEK8026007.1"/>
    </source>
</evidence>
<dbReference type="SMART" id="SM00342">
    <property type="entry name" value="HTH_ARAC"/>
    <property type="match status" value="1"/>
</dbReference>
<proteinExistence type="predicted"/>
<dbReference type="Pfam" id="PF14525">
    <property type="entry name" value="AraC_binding_2"/>
    <property type="match status" value="1"/>
</dbReference>
<accession>A0ABU9B805</accession>
<dbReference type="InterPro" id="IPR018062">
    <property type="entry name" value="HTH_AraC-typ_CS"/>
</dbReference>
<sequence length="324" mass="35869">MPAAVRQRLIFDTRTLRPEDRVAYWESQCRDNVVSLRCSPHAEEGLVARQVCVEAGALRLGKTSANAHVIERTPQMIRAHPQESVFVNVVLRGGTFTYQRGHCAKLQPQEALVYDARHPYLIGGGPDFELLHIDLPVALFHRHLLRDDLALPLQIDGHDRTAQLYLRTLSRLVLAHVDGPEQAGAAPEVELQVCDLLAALLRQSREGAAPLSTLSAGHLLAAKAYIDEHLDDDGLQAAEVAQAVGISERHLRRLFAAQDGTLADHLMARRLDLAHRLLRESAQRGATVAEIAYRCGFASAAHFARCFKLRFGLTPTELRRQAGH</sequence>
<dbReference type="Pfam" id="PF12833">
    <property type="entry name" value="HTH_18"/>
    <property type="match status" value="1"/>
</dbReference>
<dbReference type="Gene3D" id="1.10.10.60">
    <property type="entry name" value="Homeodomain-like"/>
    <property type="match status" value="1"/>
</dbReference>
<protein>
    <submittedName>
        <fullName evidence="5">Helix-turn-helix domain-containing protein</fullName>
    </submittedName>
</protein>
<evidence type="ECO:0000313" key="6">
    <source>
        <dbReference type="Proteomes" id="UP001368500"/>
    </source>
</evidence>
<reference evidence="5 6" key="1">
    <citation type="submission" date="2024-04" db="EMBL/GenBank/DDBJ databases">
        <title>Novel species of the genus Ideonella isolated from streams.</title>
        <authorList>
            <person name="Lu H."/>
        </authorList>
    </citation>
    <scope>NUCLEOTIDE SEQUENCE [LARGE SCALE GENOMIC DNA]</scope>
    <source>
        <strain evidence="5 6">BYS139W</strain>
    </source>
</reference>
<dbReference type="InterPro" id="IPR035418">
    <property type="entry name" value="AraC-bd_2"/>
</dbReference>
<feature type="domain" description="HTH araC/xylS-type" evidence="4">
    <location>
        <begin position="220"/>
        <end position="321"/>
    </location>
</feature>
<dbReference type="InterPro" id="IPR018060">
    <property type="entry name" value="HTH_AraC"/>
</dbReference>
<name>A0ABU9B805_9BURK</name>
<evidence type="ECO:0000259" key="4">
    <source>
        <dbReference type="PROSITE" id="PS01124"/>
    </source>
</evidence>
<dbReference type="EMBL" id="JBBUTF010000006">
    <property type="protein sequence ID" value="MEK8026007.1"/>
    <property type="molecule type" value="Genomic_DNA"/>
</dbReference>
<dbReference type="PRINTS" id="PR00032">
    <property type="entry name" value="HTHARAC"/>
</dbReference>
<evidence type="ECO:0000256" key="1">
    <source>
        <dbReference type="ARBA" id="ARBA00023015"/>
    </source>
</evidence>
<dbReference type="SUPFAM" id="SSF46689">
    <property type="entry name" value="Homeodomain-like"/>
    <property type="match status" value="1"/>
</dbReference>
<organism evidence="5 6">
    <name type="scientific">Pseudaquabacterium rugosum</name>
    <dbReference type="NCBI Taxonomy" id="2984194"/>
    <lineage>
        <taxon>Bacteria</taxon>
        <taxon>Pseudomonadati</taxon>
        <taxon>Pseudomonadota</taxon>
        <taxon>Betaproteobacteria</taxon>
        <taxon>Burkholderiales</taxon>
        <taxon>Sphaerotilaceae</taxon>
        <taxon>Pseudaquabacterium</taxon>
    </lineage>
</organism>
<dbReference type="InterPro" id="IPR009057">
    <property type="entry name" value="Homeodomain-like_sf"/>
</dbReference>
<dbReference type="InterPro" id="IPR020449">
    <property type="entry name" value="Tscrpt_reg_AraC-type_HTH"/>
</dbReference>
<dbReference type="RefSeq" id="WP_341373790.1">
    <property type="nucleotide sequence ID" value="NZ_JBBUTF010000006.1"/>
</dbReference>